<dbReference type="Proteomes" id="UP000249065">
    <property type="component" value="Unassembled WGS sequence"/>
</dbReference>
<keyword evidence="1" id="KW-0472">Membrane</keyword>
<keyword evidence="1" id="KW-1133">Transmembrane helix</keyword>
<sequence>MARSLWSLGALLVLLGLAAHVFGWDSLLEIPEAAIAAIRAAPATYGVVALGVLLMLVARMMGRRRG</sequence>
<protein>
    <submittedName>
        <fullName evidence="2">Uncharacterized protein</fullName>
    </submittedName>
</protein>
<accession>A0A327M889</accession>
<feature type="transmembrane region" description="Helical" evidence="1">
    <location>
        <begin position="33"/>
        <end position="58"/>
    </location>
</feature>
<dbReference type="AlphaFoldDB" id="A0A327M889"/>
<organism evidence="2 3">
    <name type="scientific">Roseicella frigidaeris</name>
    <dbReference type="NCBI Taxonomy" id="2230885"/>
    <lineage>
        <taxon>Bacteria</taxon>
        <taxon>Pseudomonadati</taxon>
        <taxon>Pseudomonadota</taxon>
        <taxon>Alphaproteobacteria</taxon>
        <taxon>Acetobacterales</taxon>
        <taxon>Roseomonadaceae</taxon>
        <taxon>Roseicella</taxon>
    </lineage>
</organism>
<dbReference type="EMBL" id="QLIX01000006">
    <property type="protein sequence ID" value="RAI58939.1"/>
    <property type="molecule type" value="Genomic_DNA"/>
</dbReference>
<dbReference type="RefSeq" id="WP_111469691.1">
    <property type="nucleotide sequence ID" value="NZ_QLIX01000006.1"/>
</dbReference>
<keyword evidence="3" id="KW-1185">Reference proteome</keyword>
<proteinExistence type="predicted"/>
<name>A0A327M889_9PROT</name>
<reference evidence="3" key="1">
    <citation type="submission" date="2018-06" db="EMBL/GenBank/DDBJ databases">
        <authorList>
            <person name="Khan S.A."/>
        </authorList>
    </citation>
    <scope>NUCLEOTIDE SEQUENCE [LARGE SCALE GENOMIC DNA]</scope>
    <source>
        <strain evidence="3">DB-1506</strain>
    </source>
</reference>
<gene>
    <name evidence="2" type="ORF">DOO78_10340</name>
</gene>
<evidence type="ECO:0000256" key="1">
    <source>
        <dbReference type="SAM" id="Phobius"/>
    </source>
</evidence>
<comment type="caution">
    <text evidence="2">The sequence shown here is derived from an EMBL/GenBank/DDBJ whole genome shotgun (WGS) entry which is preliminary data.</text>
</comment>
<evidence type="ECO:0000313" key="3">
    <source>
        <dbReference type="Proteomes" id="UP000249065"/>
    </source>
</evidence>
<keyword evidence="1" id="KW-0812">Transmembrane</keyword>
<evidence type="ECO:0000313" key="2">
    <source>
        <dbReference type="EMBL" id="RAI58939.1"/>
    </source>
</evidence>